<dbReference type="GO" id="GO:0045842">
    <property type="term" value="P:positive regulation of mitotic metaphase/anaphase transition"/>
    <property type="evidence" value="ECO:0007669"/>
    <property type="project" value="TreeGrafter"/>
</dbReference>
<evidence type="ECO:0000313" key="9">
    <source>
        <dbReference type="Proteomes" id="UP000192578"/>
    </source>
</evidence>
<keyword evidence="1 8" id="KW-0132">Cell division</keyword>
<evidence type="ECO:0000256" key="4">
    <source>
        <dbReference type="ARBA" id="ARBA00022786"/>
    </source>
</evidence>
<evidence type="ECO:0000256" key="1">
    <source>
        <dbReference type="ARBA" id="ARBA00022618"/>
    </source>
</evidence>
<dbReference type="EMBL" id="MTYJ01000159">
    <property type="protein sequence ID" value="OQV11876.1"/>
    <property type="molecule type" value="Genomic_DNA"/>
</dbReference>
<dbReference type="SUPFAM" id="SSF48452">
    <property type="entry name" value="TPR-like"/>
    <property type="match status" value="2"/>
</dbReference>
<keyword evidence="2" id="KW-0677">Repeat</keyword>
<dbReference type="AlphaFoldDB" id="A0A1W0W9J7"/>
<organism evidence="8 9">
    <name type="scientific">Hypsibius exemplaris</name>
    <name type="common">Freshwater tardigrade</name>
    <dbReference type="NCBI Taxonomy" id="2072580"/>
    <lineage>
        <taxon>Eukaryota</taxon>
        <taxon>Metazoa</taxon>
        <taxon>Ecdysozoa</taxon>
        <taxon>Tardigrada</taxon>
        <taxon>Eutardigrada</taxon>
        <taxon>Parachela</taxon>
        <taxon>Hypsibioidea</taxon>
        <taxon>Hypsibiidae</taxon>
        <taxon>Hypsibius</taxon>
    </lineage>
</organism>
<dbReference type="Pfam" id="PF13181">
    <property type="entry name" value="TPR_8"/>
    <property type="match status" value="1"/>
</dbReference>
<gene>
    <name evidence="8" type="ORF">BV898_13843</name>
</gene>
<keyword evidence="4" id="KW-0833">Ubl conjugation pathway</keyword>
<reference evidence="9" key="1">
    <citation type="submission" date="2017-01" db="EMBL/GenBank/DDBJ databases">
        <title>Comparative genomics of anhydrobiosis in the tardigrade Hypsibius dujardini.</title>
        <authorList>
            <person name="Yoshida Y."/>
            <person name="Koutsovoulos G."/>
            <person name="Laetsch D."/>
            <person name="Stevens L."/>
            <person name="Kumar S."/>
            <person name="Horikawa D."/>
            <person name="Ishino K."/>
            <person name="Komine S."/>
            <person name="Tomita M."/>
            <person name="Blaxter M."/>
            <person name="Arakawa K."/>
        </authorList>
    </citation>
    <scope>NUCLEOTIDE SEQUENCE [LARGE SCALE GENOMIC DNA]</scope>
    <source>
        <strain evidence="9">Z151</strain>
    </source>
</reference>
<keyword evidence="3" id="KW-0498">Mitosis</keyword>
<evidence type="ECO:0000256" key="3">
    <source>
        <dbReference type="ARBA" id="ARBA00022776"/>
    </source>
</evidence>
<dbReference type="GO" id="GO:0051301">
    <property type="term" value="P:cell division"/>
    <property type="evidence" value="ECO:0007669"/>
    <property type="project" value="UniProtKB-KW"/>
</dbReference>
<evidence type="ECO:0000256" key="7">
    <source>
        <dbReference type="PROSITE-ProRule" id="PRU00339"/>
    </source>
</evidence>
<dbReference type="InterPro" id="IPR019734">
    <property type="entry name" value="TPR_rpt"/>
</dbReference>
<comment type="caution">
    <text evidence="8">The sequence shown here is derived from an EMBL/GenBank/DDBJ whole genome shotgun (WGS) entry which is preliminary data.</text>
</comment>
<evidence type="ECO:0000256" key="6">
    <source>
        <dbReference type="ARBA" id="ARBA00023306"/>
    </source>
</evidence>
<evidence type="ECO:0000256" key="2">
    <source>
        <dbReference type="ARBA" id="ARBA00022737"/>
    </source>
</evidence>
<sequence>MDSGLLSEDGSAMGRWDQPDHVAVEKLRWKVKMLAKTGRYGAAEFWMDKIACLSDYRDLNDFFDMCEYLLLDGQHAACQNLIESRGLHKTKPEFAYLLGRSHFANGELDDALKALTGYVPSSQTTQTHLSDYTALEEDDQMSIDGDVMMRNPGESFSVSTGHDDIYLSAIQVLRGKIYDRLDNQQMACAAYLQALDLDPFSSDALDYLTSRHAIQTNERKRLMDEVVPRMKLGDDPGEHSLPEAIYLSKLQPDYNLRGEDKVAWRKWEHSAFALNPDFLLTKAEFLLGRRDYSAALQCTNHIMKLKPFYRNALPAHISALVHLDRRSQLFDLSHRLTLLYPGEVETWYATAAYYFICGGTDMTRRYLAKAIAMDKSCGYVWLLYGHSFSREREHEQALAAYFHAVDVMKGSSFPYLYIAREYVRTNNFGLAEKFYGEARDLARDDPIVLYEVGVMQIKKSESKAVTVNDAKKELLKAVDNLKLSLKIVKADSNEQKMMDSALESILESLAAAYMKLKEGKEALYYATLAFQITAKNSVILKLMGMAHVLLGHISDAVDAFQRSLAVNKDDTMTKKMLNEATEFFAKEGLAAEMGALDLGVARKIRSAKGPMTDSSRLSIKRASSIKRKNSLVTTTAQKGTPEVADSSAMDMSVSMEASTSAEPSFMGDFQPMIVAREVTLLDSGAVDESLVHVFNSLS</sequence>
<name>A0A1W0W9J7_HYPEX</name>
<protein>
    <submittedName>
        <fullName evidence="8">Cell division cycle protein 16-like protein</fullName>
    </submittedName>
</protein>
<evidence type="ECO:0000313" key="8">
    <source>
        <dbReference type="EMBL" id="OQV11876.1"/>
    </source>
</evidence>
<proteinExistence type="predicted"/>
<keyword evidence="6" id="KW-0131">Cell cycle</keyword>
<dbReference type="InterPro" id="IPR011990">
    <property type="entry name" value="TPR-like_helical_dom_sf"/>
</dbReference>
<dbReference type="OrthoDB" id="10006270at2759"/>
<evidence type="ECO:0000256" key="5">
    <source>
        <dbReference type="ARBA" id="ARBA00022803"/>
    </source>
</evidence>
<feature type="repeat" description="TPR" evidence="7">
    <location>
        <begin position="537"/>
        <end position="570"/>
    </location>
</feature>
<dbReference type="GO" id="GO:0016567">
    <property type="term" value="P:protein ubiquitination"/>
    <property type="evidence" value="ECO:0007669"/>
    <property type="project" value="TreeGrafter"/>
</dbReference>
<dbReference type="GO" id="GO:0031145">
    <property type="term" value="P:anaphase-promoting complex-dependent catabolic process"/>
    <property type="evidence" value="ECO:0007669"/>
    <property type="project" value="TreeGrafter"/>
</dbReference>
<dbReference type="PANTHER" id="PTHR12558:SF9">
    <property type="entry name" value="CELL DIVISION CYCLE PROTEIN 16 HOMOLOG"/>
    <property type="match status" value="1"/>
</dbReference>
<keyword evidence="9" id="KW-1185">Reference proteome</keyword>
<dbReference type="PANTHER" id="PTHR12558">
    <property type="entry name" value="CELL DIVISION CYCLE 16,23,27"/>
    <property type="match status" value="1"/>
</dbReference>
<dbReference type="Gene3D" id="1.25.40.10">
    <property type="entry name" value="Tetratricopeptide repeat domain"/>
    <property type="match status" value="1"/>
</dbReference>
<dbReference type="GO" id="GO:0005737">
    <property type="term" value="C:cytoplasm"/>
    <property type="evidence" value="ECO:0007669"/>
    <property type="project" value="TreeGrafter"/>
</dbReference>
<accession>A0A1W0W9J7</accession>
<dbReference type="PROSITE" id="PS50005">
    <property type="entry name" value="TPR"/>
    <property type="match status" value="1"/>
</dbReference>
<dbReference type="GO" id="GO:0005680">
    <property type="term" value="C:anaphase-promoting complex"/>
    <property type="evidence" value="ECO:0007669"/>
    <property type="project" value="TreeGrafter"/>
</dbReference>
<dbReference type="Pfam" id="PF12895">
    <property type="entry name" value="ANAPC3"/>
    <property type="match status" value="1"/>
</dbReference>
<dbReference type="Proteomes" id="UP000192578">
    <property type="component" value="Unassembled WGS sequence"/>
</dbReference>
<dbReference type="SMART" id="SM00028">
    <property type="entry name" value="TPR"/>
    <property type="match status" value="7"/>
</dbReference>
<keyword evidence="5 7" id="KW-0802">TPR repeat</keyword>